<reference evidence="1 2" key="1">
    <citation type="submission" date="2012-10" db="EMBL/GenBank/DDBJ databases">
        <authorList>
            <person name="Zafar N."/>
            <person name="Inman J."/>
            <person name="Hall N."/>
            <person name="Lorenzi H."/>
            <person name="Caler E."/>
        </authorList>
    </citation>
    <scope>NUCLEOTIDE SEQUENCE [LARGE SCALE GENOMIC DNA]</scope>
    <source>
        <strain evidence="1 2">IP1</strain>
    </source>
</reference>
<dbReference type="GeneID" id="14890361"/>
<protein>
    <submittedName>
        <fullName evidence="1">Uncharacterized protein</fullName>
    </submittedName>
</protein>
<dbReference type="VEuPathDB" id="AmoebaDB:EIN_150050"/>
<proteinExistence type="predicted"/>
<dbReference type="KEGG" id="eiv:EIN_150050"/>
<sequence>MPTFDQRKEQEFEMTLKHISENVAQPYEKEDYEDFVKCNIKNAEMFGLIMKYCNKANISRMIDCLNNLTLAIIKKPYEMVQPHDVIDNVLRRACEIEQQIMVQTSEYNLCHKYTIKFKLAVIIAKWEIDNDLDELYTIIQNLNIAPYNEFCDVVNAFVEIFDKTRDVDSYPNRIRLFLNEYVMIPILISAYERLELSYYRRDECAFRIGKDTMNWSTMITLIASILKNLSINKCDEMDENDYYFFNIDVLKIIYDNLDVVVALEDLSYEYFQIVTRISYSNWKTLYDEYVSDTNVTTENQIGFEFKKLFENLTTQFQIAAFDYMNKPRGYERGFEILNNILATSVYVDVQENVPHLKQLFYDNFNDYIRKANDTTMYYMLGVINHILGLPPNNVDAFYLVFEKIMLNESCENLREGNDADIATFCSKQYDKVIRYVVDIIHCLENDTANRDVHAIRLVGNKTRDEKMNMVSNLCSVFKFILEDKKPEDVTKDFEDAVYYFYLMMSGIFSQLLSTRKLAVNCNLAKEHSIDKRVMLSYLAIYNIEPCKGDTTNFVEPIQTRFYIKDVNAHDSVVLQLCFTLKVIVEYWQNDYDITIACLNIIKGLCCNEVNMGVIRDNGVLEMAFHWANQMKCRNIKDALEARKIFYNSLSILMCPNGCNGIFACSTNSLTTPITHF</sequence>
<organism evidence="1 2">
    <name type="scientific">Entamoeba invadens IP1</name>
    <dbReference type="NCBI Taxonomy" id="370355"/>
    <lineage>
        <taxon>Eukaryota</taxon>
        <taxon>Amoebozoa</taxon>
        <taxon>Evosea</taxon>
        <taxon>Archamoebae</taxon>
        <taxon>Mastigamoebida</taxon>
        <taxon>Entamoebidae</taxon>
        <taxon>Entamoeba</taxon>
    </lineage>
</organism>
<gene>
    <name evidence="1" type="ORF">EIN_150050</name>
</gene>
<keyword evidence="2" id="KW-1185">Reference proteome</keyword>
<accession>A0A0A1UBT8</accession>
<evidence type="ECO:0000313" key="2">
    <source>
        <dbReference type="Proteomes" id="UP000014680"/>
    </source>
</evidence>
<dbReference type="RefSeq" id="XP_004257949.1">
    <property type="nucleotide sequence ID" value="XM_004257901.1"/>
</dbReference>
<evidence type="ECO:0000313" key="1">
    <source>
        <dbReference type="EMBL" id="ELP91178.1"/>
    </source>
</evidence>
<dbReference type="Proteomes" id="UP000014680">
    <property type="component" value="Unassembled WGS sequence"/>
</dbReference>
<dbReference type="EMBL" id="KB206474">
    <property type="protein sequence ID" value="ELP91178.1"/>
    <property type="molecule type" value="Genomic_DNA"/>
</dbReference>
<dbReference type="AlphaFoldDB" id="A0A0A1UBT8"/>
<name>A0A0A1UBT8_ENTIV</name>